<keyword evidence="3" id="KW-1185">Reference proteome</keyword>
<dbReference type="InterPro" id="IPR013560">
    <property type="entry name" value="DUF1722"/>
</dbReference>
<protein>
    <submittedName>
        <fullName evidence="2">YbgA family protein</fullName>
    </submittedName>
</protein>
<gene>
    <name evidence="2" type="ORF">O6R05_06025</name>
</gene>
<evidence type="ECO:0000313" key="2">
    <source>
        <dbReference type="EMBL" id="WBW49551.1"/>
    </source>
</evidence>
<organism evidence="2 3">
    <name type="scientific">Peptoniphilus equinus</name>
    <dbReference type="NCBI Taxonomy" id="3016343"/>
    <lineage>
        <taxon>Bacteria</taxon>
        <taxon>Bacillati</taxon>
        <taxon>Bacillota</taxon>
        <taxon>Tissierellia</taxon>
        <taxon>Tissierellales</taxon>
        <taxon>Peptoniphilaceae</taxon>
        <taxon>Peptoniphilus</taxon>
    </lineage>
</organism>
<dbReference type="EMBL" id="CP115667">
    <property type="protein sequence ID" value="WBW49551.1"/>
    <property type="molecule type" value="Genomic_DNA"/>
</dbReference>
<dbReference type="Pfam" id="PF08349">
    <property type="entry name" value="DUF1722"/>
    <property type="match status" value="1"/>
</dbReference>
<dbReference type="Proteomes" id="UP001210339">
    <property type="component" value="Chromosome"/>
</dbReference>
<reference evidence="2 3" key="1">
    <citation type="submission" date="2023-01" db="EMBL/GenBank/DDBJ databases">
        <authorList>
            <person name="Lee S.H."/>
            <person name="Jung H.S."/>
            <person name="Yun J.U."/>
        </authorList>
    </citation>
    <scope>NUCLEOTIDE SEQUENCE [LARGE SCALE GENOMIC DNA]</scope>
    <source>
        <strain evidence="2 3">CBA3646</strain>
    </source>
</reference>
<accession>A0ABY7QRX6</accession>
<feature type="domain" description="DUF1722" evidence="1">
    <location>
        <begin position="19"/>
        <end position="127"/>
    </location>
</feature>
<dbReference type="RefSeq" id="WP_271191083.1">
    <property type="nucleotide sequence ID" value="NZ_CP115667.1"/>
</dbReference>
<proteinExistence type="predicted"/>
<sequence length="133" mass="15382">MPSQKNERQCAETVWARHKYNVLCRSQRIYVAVRTYLKEDVVQVETVQALIDEALVLPITPGEGRNGLLHLWGYFKDRATTAQKKEFFEMLDAFTSGEGDATVLIALLKDYLERYPNRYLMQQSIFDQAESTT</sequence>
<name>A0ABY7QRX6_9FIRM</name>
<evidence type="ECO:0000313" key="3">
    <source>
        <dbReference type="Proteomes" id="UP001210339"/>
    </source>
</evidence>
<evidence type="ECO:0000259" key="1">
    <source>
        <dbReference type="Pfam" id="PF08349"/>
    </source>
</evidence>